<dbReference type="InterPro" id="IPR014308">
    <property type="entry name" value="Xanthine_DH_XdhC"/>
</dbReference>
<dbReference type="PANTHER" id="PTHR30388:SF6">
    <property type="entry name" value="XANTHINE DEHYDROGENASE SUBUNIT A-RELATED"/>
    <property type="match status" value="1"/>
</dbReference>
<comment type="caution">
    <text evidence="4">The sequence shown here is derived from an EMBL/GenBank/DDBJ whole genome shotgun (WGS) entry which is preliminary data.</text>
</comment>
<evidence type="ECO:0000259" key="3">
    <source>
        <dbReference type="Pfam" id="PF13478"/>
    </source>
</evidence>
<dbReference type="Proteomes" id="UP000238196">
    <property type="component" value="Unassembled WGS sequence"/>
</dbReference>
<evidence type="ECO:0000256" key="1">
    <source>
        <dbReference type="SAM" id="Phobius"/>
    </source>
</evidence>
<dbReference type="Pfam" id="PF02625">
    <property type="entry name" value="XdhC_CoxI"/>
    <property type="match status" value="1"/>
</dbReference>
<dbReference type="Gene3D" id="3.40.50.720">
    <property type="entry name" value="NAD(P)-binding Rossmann-like Domain"/>
    <property type="match status" value="1"/>
</dbReference>
<dbReference type="PANTHER" id="PTHR30388">
    <property type="entry name" value="ALDEHYDE OXIDOREDUCTASE MOLYBDENUM COFACTOR ASSEMBLY PROTEIN"/>
    <property type="match status" value="1"/>
</dbReference>
<proteinExistence type="predicted"/>
<keyword evidence="1" id="KW-0472">Membrane</keyword>
<accession>A0A2S5KVF3</accession>
<dbReference type="InterPro" id="IPR027051">
    <property type="entry name" value="XdhC_Rossmann_dom"/>
</dbReference>
<organism evidence="4 5">
    <name type="scientific">Proteobacteria bacterium 228</name>
    <dbReference type="NCBI Taxonomy" id="2083153"/>
    <lineage>
        <taxon>Bacteria</taxon>
        <taxon>Pseudomonadati</taxon>
        <taxon>Pseudomonadota</taxon>
    </lineage>
</organism>
<feature type="transmembrane region" description="Helical" evidence="1">
    <location>
        <begin position="89"/>
        <end position="109"/>
    </location>
</feature>
<dbReference type="InterPro" id="IPR003777">
    <property type="entry name" value="XdhC_CoxI"/>
</dbReference>
<dbReference type="AlphaFoldDB" id="A0A2S5KVF3"/>
<keyword evidence="1" id="KW-1133">Transmembrane helix</keyword>
<reference evidence="4 5" key="1">
    <citation type="submission" date="2018-02" db="EMBL/GenBank/DDBJ databases">
        <title>novel marine gammaproteobacteria from coastal saline agro ecosystem.</title>
        <authorList>
            <person name="Krishnan R."/>
            <person name="Ramesh Kumar N."/>
        </authorList>
    </citation>
    <scope>NUCLEOTIDE SEQUENCE [LARGE SCALE GENOMIC DNA]</scope>
    <source>
        <strain evidence="4 5">228</strain>
    </source>
</reference>
<evidence type="ECO:0000313" key="4">
    <source>
        <dbReference type="EMBL" id="PPC78750.1"/>
    </source>
</evidence>
<gene>
    <name evidence="4" type="primary">xdhC</name>
    <name evidence="4" type="ORF">C4K68_04400</name>
</gene>
<name>A0A2S5KVF3_9PROT</name>
<dbReference type="OrthoDB" id="61481at2"/>
<feature type="domain" description="XdhC- CoxI" evidence="2">
    <location>
        <begin position="21"/>
        <end position="85"/>
    </location>
</feature>
<dbReference type="NCBIfam" id="TIGR02964">
    <property type="entry name" value="xanthine_xdhC"/>
    <property type="match status" value="1"/>
</dbReference>
<feature type="transmembrane region" description="Helical" evidence="1">
    <location>
        <begin position="115"/>
        <end position="134"/>
    </location>
</feature>
<evidence type="ECO:0000313" key="5">
    <source>
        <dbReference type="Proteomes" id="UP000238196"/>
    </source>
</evidence>
<feature type="domain" description="XdhC Rossmann" evidence="3">
    <location>
        <begin position="115"/>
        <end position="257"/>
    </location>
</feature>
<keyword evidence="1" id="KW-0812">Transmembrane</keyword>
<dbReference type="InterPro" id="IPR052698">
    <property type="entry name" value="MoCofactor_Util/Proc"/>
</dbReference>
<protein>
    <submittedName>
        <fullName evidence="4">Xanthine dehydrogenase accessory protein XdhC</fullName>
    </submittedName>
</protein>
<sequence length="289" mass="31408">MSRQRGNEPPVTWLDALTWCREHGEDAVMITVLGAQGSTPREAGAKMVVTPDACFDTIGGGNLEQQAVIKARQMLEDGQRIPLVERFNLAANLGMCCGGVAMLMLEPLMLGSRQLVIFGAGHVGLALVTILSALPYRIHWVDSREGQFPDDIPANVTTYCDDDPVGLSQRLPDKARYLIMTHNHQLDLDLCMALLKRPRPVGFVGLIGSAEKWRRFQQRMEQRGFAPQQIASICCPVGLPDIGGKRPMEVAVSIAAQQLQLDKAEAGQSIAVTPLNWQAARSIGTLSGG</sequence>
<evidence type="ECO:0000259" key="2">
    <source>
        <dbReference type="Pfam" id="PF02625"/>
    </source>
</evidence>
<dbReference type="EMBL" id="PRLP01000012">
    <property type="protein sequence ID" value="PPC78750.1"/>
    <property type="molecule type" value="Genomic_DNA"/>
</dbReference>
<dbReference type="Pfam" id="PF13478">
    <property type="entry name" value="XdhC_C"/>
    <property type="match status" value="1"/>
</dbReference>